<keyword evidence="3" id="KW-0418">Kinase</keyword>
<gene>
    <name evidence="5" type="ORF">METZ01_LOCUS55239</name>
</gene>
<keyword evidence="2" id="KW-0808">Transferase</keyword>
<feature type="domain" description="Carbohydrate kinase PfkB" evidence="4">
    <location>
        <begin position="2"/>
        <end position="102"/>
    </location>
</feature>
<reference evidence="5" key="1">
    <citation type="submission" date="2018-05" db="EMBL/GenBank/DDBJ databases">
        <authorList>
            <person name="Lanie J.A."/>
            <person name="Ng W.-L."/>
            <person name="Kazmierczak K.M."/>
            <person name="Andrzejewski T.M."/>
            <person name="Davidsen T.M."/>
            <person name="Wayne K.J."/>
            <person name="Tettelin H."/>
            <person name="Glass J.I."/>
            <person name="Rusch D."/>
            <person name="Podicherti R."/>
            <person name="Tsui H.-C.T."/>
            <person name="Winkler M.E."/>
        </authorList>
    </citation>
    <scope>NUCLEOTIDE SEQUENCE</scope>
</reference>
<dbReference type="GO" id="GO:0042840">
    <property type="term" value="P:D-glucuronate catabolic process"/>
    <property type="evidence" value="ECO:0007669"/>
    <property type="project" value="TreeGrafter"/>
</dbReference>
<dbReference type="Gene3D" id="3.40.1190.20">
    <property type="match status" value="1"/>
</dbReference>
<proteinExistence type="inferred from homology"/>
<name>A0A381SE97_9ZZZZ</name>
<evidence type="ECO:0000256" key="2">
    <source>
        <dbReference type="ARBA" id="ARBA00022679"/>
    </source>
</evidence>
<dbReference type="GO" id="GO:0019698">
    <property type="term" value="P:D-galacturonate catabolic process"/>
    <property type="evidence" value="ECO:0007669"/>
    <property type="project" value="TreeGrafter"/>
</dbReference>
<dbReference type="AlphaFoldDB" id="A0A381SE97"/>
<dbReference type="InterPro" id="IPR050306">
    <property type="entry name" value="PfkB_Carbo_kinase"/>
</dbReference>
<dbReference type="PANTHER" id="PTHR43085:SF15">
    <property type="entry name" value="2-DEHYDRO-3-DEOXYGLUCONOKINASE"/>
    <property type="match status" value="1"/>
</dbReference>
<evidence type="ECO:0000256" key="3">
    <source>
        <dbReference type="ARBA" id="ARBA00022777"/>
    </source>
</evidence>
<dbReference type="PANTHER" id="PTHR43085">
    <property type="entry name" value="HEXOKINASE FAMILY MEMBER"/>
    <property type="match status" value="1"/>
</dbReference>
<dbReference type="EMBL" id="UINC01002999">
    <property type="protein sequence ID" value="SVA02385.1"/>
    <property type="molecule type" value="Genomic_DNA"/>
</dbReference>
<dbReference type="GO" id="GO:0005829">
    <property type="term" value="C:cytosol"/>
    <property type="evidence" value="ECO:0007669"/>
    <property type="project" value="TreeGrafter"/>
</dbReference>
<dbReference type="SUPFAM" id="SSF53613">
    <property type="entry name" value="Ribokinase-like"/>
    <property type="match status" value="1"/>
</dbReference>
<sequence>MRIACLGECMVELSRLRDGSLKVSYGGDTLNTAIYLSRLGVDVGYVTALGDDPYSDDMVSKWRDEGVDTRFVIRAKGRMPGLYAIRTDERGNRSFQYWRDHSPAHDLFE</sequence>
<organism evidence="5">
    <name type="scientific">marine metagenome</name>
    <dbReference type="NCBI Taxonomy" id="408172"/>
    <lineage>
        <taxon>unclassified sequences</taxon>
        <taxon>metagenomes</taxon>
        <taxon>ecological metagenomes</taxon>
    </lineage>
</organism>
<dbReference type="InterPro" id="IPR029056">
    <property type="entry name" value="Ribokinase-like"/>
</dbReference>
<accession>A0A381SE97</accession>
<dbReference type="InterPro" id="IPR011611">
    <property type="entry name" value="PfkB_dom"/>
</dbReference>
<evidence type="ECO:0000259" key="4">
    <source>
        <dbReference type="Pfam" id="PF00294"/>
    </source>
</evidence>
<dbReference type="GO" id="GO:0006974">
    <property type="term" value="P:DNA damage response"/>
    <property type="evidence" value="ECO:0007669"/>
    <property type="project" value="TreeGrafter"/>
</dbReference>
<dbReference type="Pfam" id="PF00294">
    <property type="entry name" value="PfkB"/>
    <property type="match status" value="1"/>
</dbReference>
<dbReference type="GO" id="GO:0008673">
    <property type="term" value="F:2-dehydro-3-deoxygluconokinase activity"/>
    <property type="evidence" value="ECO:0007669"/>
    <property type="project" value="TreeGrafter"/>
</dbReference>
<feature type="non-terminal residue" evidence="5">
    <location>
        <position position="109"/>
    </location>
</feature>
<evidence type="ECO:0000256" key="1">
    <source>
        <dbReference type="ARBA" id="ARBA00010688"/>
    </source>
</evidence>
<evidence type="ECO:0000313" key="5">
    <source>
        <dbReference type="EMBL" id="SVA02385.1"/>
    </source>
</evidence>
<protein>
    <recommendedName>
        <fullName evidence="4">Carbohydrate kinase PfkB domain-containing protein</fullName>
    </recommendedName>
</protein>
<comment type="similarity">
    <text evidence="1">Belongs to the carbohydrate kinase PfkB family.</text>
</comment>